<evidence type="ECO:0008006" key="3">
    <source>
        <dbReference type="Google" id="ProtNLM"/>
    </source>
</evidence>
<dbReference type="EMBL" id="LAJE02000323">
    <property type="protein sequence ID" value="OEO29136.1"/>
    <property type="molecule type" value="Genomic_DNA"/>
</dbReference>
<dbReference type="RefSeq" id="WP_069911587.1">
    <property type="nucleotide sequence ID" value="NZ_LAJE02000323.1"/>
</dbReference>
<name>A0A1E5XKK4_9HYPH</name>
<dbReference type="AlphaFoldDB" id="A0A1E5XKK4"/>
<proteinExistence type="predicted"/>
<dbReference type="Proteomes" id="UP000095463">
    <property type="component" value="Unassembled WGS sequence"/>
</dbReference>
<accession>A0A1E5XKK4</accession>
<gene>
    <name evidence="1" type="ORF">VW23_002400</name>
</gene>
<evidence type="ECO:0000313" key="2">
    <source>
        <dbReference type="Proteomes" id="UP000095463"/>
    </source>
</evidence>
<comment type="caution">
    <text evidence="1">The sequence shown here is derived from an EMBL/GenBank/DDBJ whole genome shotgun (WGS) entry which is preliminary data.</text>
</comment>
<reference evidence="1 2" key="1">
    <citation type="journal article" date="2015" name="Genome Announc.">
        <title>Genome Assemblies of Three Soil-Associated Devosia species: D. insulae, D. limi, and D. soli.</title>
        <authorList>
            <person name="Hassan Y.I."/>
            <person name="Lepp D."/>
            <person name="Zhou T."/>
        </authorList>
    </citation>
    <scope>NUCLEOTIDE SEQUENCE [LARGE SCALE GENOMIC DNA]</scope>
    <source>
        <strain evidence="1 2">DS-56</strain>
    </source>
</reference>
<keyword evidence="2" id="KW-1185">Reference proteome</keyword>
<dbReference type="OrthoDB" id="7946528at2"/>
<organism evidence="1 2">
    <name type="scientific">Devosia insulae DS-56</name>
    <dbReference type="NCBI Taxonomy" id="1116389"/>
    <lineage>
        <taxon>Bacteria</taxon>
        <taxon>Pseudomonadati</taxon>
        <taxon>Pseudomonadota</taxon>
        <taxon>Alphaproteobacteria</taxon>
        <taxon>Hyphomicrobiales</taxon>
        <taxon>Devosiaceae</taxon>
        <taxon>Devosia</taxon>
    </lineage>
</organism>
<evidence type="ECO:0000313" key="1">
    <source>
        <dbReference type="EMBL" id="OEO29136.1"/>
    </source>
</evidence>
<sequence length="198" mass="21661">MDDLLVAQKQLQAEADAVVAALGLVEPLSEIGQPTRVGSSALGLMVRRDIDITVSCRKLDDATLAAFAQLGARLMQRTDLVVGVRFRNDAGSWNAEPQNYPDGLYLGLAVRTAEGANWTFDIWLVDQPERQPDLAHLRTLLPRLTDADRRTILGIKHELAKGDGTEPRLPSALVYEAVMDHGVLDLAGFEAWHAGRAR</sequence>
<protein>
    <recommendedName>
        <fullName evidence="3">Polymerase nucleotidyl transferase domain-containing protein</fullName>
    </recommendedName>
</protein>